<dbReference type="Pfam" id="PF13439">
    <property type="entry name" value="Glyco_transf_4"/>
    <property type="match status" value="1"/>
</dbReference>
<organism evidence="4 5">
    <name type="scientific">Candidatus Roizmanbacteria bacterium CG_4_10_14_0_8_um_filter_39_9</name>
    <dbReference type="NCBI Taxonomy" id="1974829"/>
    <lineage>
        <taxon>Bacteria</taxon>
        <taxon>Candidatus Roizmaniibacteriota</taxon>
    </lineage>
</organism>
<feature type="domain" description="Glycosyltransferase subfamily 4-like N-terminal" evidence="3">
    <location>
        <begin position="17"/>
        <end position="172"/>
    </location>
</feature>
<dbReference type="Pfam" id="PF00534">
    <property type="entry name" value="Glycos_transf_1"/>
    <property type="match status" value="1"/>
</dbReference>
<reference evidence="5" key="1">
    <citation type="submission" date="2017-09" db="EMBL/GenBank/DDBJ databases">
        <title>Depth-based differentiation of microbial function through sediment-hosted aquifers and enrichment of novel symbionts in the deep terrestrial subsurface.</title>
        <authorList>
            <person name="Probst A.J."/>
            <person name="Ladd B."/>
            <person name="Jarett J.K."/>
            <person name="Geller-Mcgrath D.E."/>
            <person name="Sieber C.M.K."/>
            <person name="Emerson J.B."/>
            <person name="Anantharaman K."/>
            <person name="Thomas B.C."/>
            <person name="Malmstrom R."/>
            <person name="Stieglmeier M."/>
            <person name="Klingl A."/>
            <person name="Woyke T."/>
            <person name="Ryan C.M."/>
            <person name="Banfield J.F."/>
        </authorList>
    </citation>
    <scope>NUCLEOTIDE SEQUENCE [LARGE SCALE GENOMIC DNA]</scope>
</reference>
<evidence type="ECO:0000259" key="3">
    <source>
        <dbReference type="Pfam" id="PF13439"/>
    </source>
</evidence>
<dbReference type="SUPFAM" id="SSF53756">
    <property type="entry name" value="UDP-Glycosyltransferase/glycogen phosphorylase"/>
    <property type="match status" value="1"/>
</dbReference>
<dbReference type="PANTHER" id="PTHR46401:SF2">
    <property type="entry name" value="GLYCOSYLTRANSFERASE WBBK-RELATED"/>
    <property type="match status" value="1"/>
</dbReference>
<feature type="domain" description="Glycosyl transferase family 1" evidence="2">
    <location>
        <begin position="194"/>
        <end position="349"/>
    </location>
</feature>
<dbReference type="Gene3D" id="3.40.50.2000">
    <property type="entry name" value="Glycogen Phosphorylase B"/>
    <property type="match status" value="2"/>
</dbReference>
<dbReference type="InterPro" id="IPR001296">
    <property type="entry name" value="Glyco_trans_1"/>
</dbReference>
<keyword evidence="1" id="KW-0808">Transferase</keyword>
<sequence length="373" mass="43115">MLIGVDGNEANVREKVGVSVYTLRLLQYFQKHASKNLQFVVFLRSAPLKELPDGTDFYSYKIIRSSFLWSQLFLPFELFKRIFTHPIDVFFSPAHYAPRFCPCPTVVTIHDVAYVHYPDEFLKRDLFQLTHWTRYSIKNASKIISVSKTTKKDVIAQYNTTENKIEVIYNGFEKNITSKARSLSSLSKQYHFNTPYILYVGTLQPRKNIITLIKSFAFFNKKHPEYSLVIVGKKGWLFDEIFKEARDQYVNNKIIFTGYVTDDELAVLYKNSHCFVLPSFYEGFGLPLLEAMSFGTPVISSFASSLPEIGGEACLYFDPQDPTDLFDKLELLTYDPSLQKQLIAEGKKRTLTYSWNKCAKETLAVLMSQVKRR</sequence>
<dbReference type="Proteomes" id="UP000230108">
    <property type="component" value="Unassembled WGS sequence"/>
</dbReference>
<evidence type="ECO:0000313" key="5">
    <source>
        <dbReference type="Proteomes" id="UP000230108"/>
    </source>
</evidence>
<evidence type="ECO:0008006" key="6">
    <source>
        <dbReference type="Google" id="ProtNLM"/>
    </source>
</evidence>
<evidence type="ECO:0000256" key="1">
    <source>
        <dbReference type="ARBA" id="ARBA00022679"/>
    </source>
</evidence>
<accession>A0A2M7QE71</accession>
<dbReference type="InterPro" id="IPR028098">
    <property type="entry name" value="Glyco_trans_4-like_N"/>
</dbReference>
<dbReference type="CDD" id="cd03809">
    <property type="entry name" value="GT4_MtfB-like"/>
    <property type="match status" value="1"/>
</dbReference>
<dbReference type="EMBL" id="PFLF01000046">
    <property type="protein sequence ID" value="PIY69173.1"/>
    <property type="molecule type" value="Genomic_DNA"/>
</dbReference>
<gene>
    <name evidence="4" type="ORF">COY90_02075</name>
</gene>
<name>A0A2M7QE71_9BACT</name>
<comment type="caution">
    <text evidence="4">The sequence shown here is derived from an EMBL/GenBank/DDBJ whole genome shotgun (WGS) entry which is preliminary data.</text>
</comment>
<proteinExistence type="predicted"/>
<dbReference type="GO" id="GO:0009103">
    <property type="term" value="P:lipopolysaccharide biosynthetic process"/>
    <property type="evidence" value="ECO:0007669"/>
    <property type="project" value="TreeGrafter"/>
</dbReference>
<evidence type="ECO:0000259" key="2">
    <source>
        <dbReference type="Pfam" id="PF00534"/>
    </source>
</evidence>
<evidence type="ECO:0000313" key="4">
    <source>
        <dbReference type="EMBL" id="PIY69173.1"/>
    </source>
</evidence>
<dbReference type="AlphaFoldDB" id="A0A2M7QE71"/>
<dbReference type="FunFam" id="3.40.50.2000:FF:000119">
    <property type="entry name" value="Glycosyl transferase group 1"/>
    <property type="match status" value="1"/>
</dbReference>
<dbReference type="GO" id="GO:0016757">
    <property type="term" value="F:glycosyltransferase activity"/>
    <property type="evidence" value="ECO:0007669"/>
    <property type="project" value="InterPro"/>
</dbReference>
<dbReference type="PANTHER" id="PTHR46401">
    <property type="entry name" value="GLYCOSYLTRANSFERASE WBBK-RELATED"/>
    <property type="match status" value="1"/>
</dbReference>
<protein>
    <recommendedName>
        <fullName evidence="6">Glycosyltransferase family 1 protein</fullName>
    </recommendedName>
</protein>